<dbReference type="RefSeq" id="WP_163952223.1">
    <property type="nucleotide sequence ID" value="NZ_JAAFZH010000009.1"/>
</dbReference>
<dbReference type="SMART" id="SM00448">
    <property type="entry name" value="REC"/>
    <property type="match status" value="1"/>
</dbReference>
<dbReference type="InterPro" id="IPR007492">
    <property type="entry name" value="LytTR_DNA-bd_dom"/>
</dbReference>
<dbReference type="Pfam" id="PF00072">
    <property type="entry name" value="Response_reg"/>
    <property type="match status" value="1"/>
</dbReference>
<evidence type="ECO:0000313" key="5">
    <source>
        <dbReference type="Proteomes" id="UP000474175"/>
    </source>
</evidence>
<keyword evidence="5" id="KW-1185">Reference proteome</keyword>
<dbReference type="SUPFAM" id="SSF52172">
    <property type="entry name" value="CheY-like"/>
    <property type="match status" value="1"/>
</dbReference>
<comment type="caution">
    <text evidence="4">The sequence shown here is derived from an EMBL/GenBank/DDBJ whole genome shotgun (WGS) entry which is preliminary data.</text>
</comment>
<sequence length="254" mass="29236">MDILIVEDEYLAVQKLTKLLNTSPTPTTIVGVTDGIESTVEWLSAHPSPDLILMDIELADGQSFEIFNQVSIRCPVIFTTSYDESAIKSFRGSSLDYLLKPIKRDELEQALSKFDQVTKGSVSASDIDDLLMDLKKQTQQREFKHQFLVRYEQQLIPVYTSEIAYFFTTEDNTFIRTTQQSSYIVDYSLNDVERLVDPTRFFRINNQLLIEAKAVVQTHYSLNGQLKVSLSPDPGYDVLINRERTNEFNQWLIR</sequence>
<protein>
    <submittedName>
        <fullName evidence="4">Response regulator transcription factor</fullName>
    </submittedName>
</protein>
<dbReference type="InterPro" id="IPR011006">
    <property type="entry name" value="CheY-like_superfamily"/>
</dbReference>
<proteinExistence type="predicted"/>
<dbReference type="PROSITE" id="PS50110">
    <property type="entry name" value="RESPONSE_REGULATORY"/>
    <property type="match status" value="1"/>
</dbReference>
<evidence type="ECO:0000256" key="1">
    <source>
        <dbReference type="PROSITE-ProRule" id="PRU00169"/>
    </source>
</evidence>
<dbReference type="InterPro" id="IPR001789">
    <property type="entry name" value="Sig_transdc_resp-reg_receiver"/>
</dbReference>
<dbReference type="GO" id="GO:0003677">
    <property type="term" value="F:DNA binding"/>
    <property type="evidence" value="ECO:0007669"/>
    <property type="project" value="InterPro"/>
</dbReference>
<accession>A0A6L9LKC7</accession>
<dbReference type="PANTHER" id="PTHR37299">
    <property type="entry name" value="TRANSCRIPTIONAL REGULATOR-RELATED"/>
    <property type="match status" value="1"/>
</dbReference>
<feature type="modified residue" description="4-aspartylphosphate" evidence="1">
    <location>
        <position position="55"/>
    </location>
</feature>
<dbReference type="SMART" id="SM00850">
    <property type="entry name" value="LytTR"/>
    <property type="match status" value="1"/>
</dbReference>
<dbReference type="InterPro" id="IPR046947">
    <property type="entry name" value="LytR-like"/>
</dbReference>
<dbReference type="GO" id="GO:0000156">
    <property type="term" value="F:phosphorelay response regulator activity"/>
    <property type="evidence" value="ECO:0007669"/>
    <property type="project" value="InterPro"/>
</dbReference>
<dbReference type="AlphaFoldDB" id="A0A6L9LKC7"/>
<keyword evidence="1" id="KW-0597">Phosphoprotein</keyword>
<dbReference type="Pfam" id="PF04397">
    <property type="entry name" value="LytTR"/>
    <property type="match status" value="1"/>
</dbReference>
<dbReference type="PROSITE" id="PS50930">
    <property type="entry name" value="HTH_LYTTR"/>
    <property type="match status" value="1"/>
</dbReference>
<dbReference type="EMBL" id="JAAFZH010000009">
    <property type="protein sequence ID" value="NDU97119.1"/>
    <property type="molecule type" value="Genomic_DNA"/>
</dbReference>
<feature type="domain" description="HTH LytTR-type" evidence="3">
    <location>
        <begin position="147"/>
        <end position="210"/>
    </location>
</feature>
<gene>
    <name evidence="4" type="ORF">GK108_19695</name>
</gene>
<dbReference type="PANTHER" id="PTHR37299:SF1">
    <property type="entry name" value="STAGE 0 SPORULATION PROTEIN A HOMOLOG"/>
    <property type="match status" value="1"/>
</dbReference>
<reference evidence="4 5" key="1">
    <citation type="submission" date="2020-02" db="EMBL/GenBank/DDBJ databases">
        <title>Draft genome sequence of two Spirosoma agri KCTC 52727 and Spirosoma terrae KCTC 52035.</title>
        <authorList>
            <person name="Rojas J."/>
            <person name="Ambika Manirajan B."/>
            <person name="Suarez C."/>
            <person name="Ratering S."/>
            <person name="Schnell S."/>
        </authorList>
    </citation>
    <scope>NUCLEOTIDE SEQUENCE [LARGE SCALE GENOMIC DNA]</scope>
    <source>
        <strain evidence="4 5">KCTC 52035</strain>
    </source>
</reference>
<name>A0A6L9LKC7_9BACT</name>
<evidence type="ECO:0000259" key="2">
    <source>
        <dbReference type="PROSITE" id="PS50110"/>
    </source>
</evidence>
<evidence type="ECO:0000313" key="4">
    <source>
        <dbReference type="EMBL" id="NDU97119.1"/>
    </source>
</evidence>
<dbReference type="Proteomes" id="UP000474175">
    <property type="component" value="Unassembled WGS sequence"/>
</dbReference>
<feature type="domain" description="Response regulatory" evidence="2">
    <location>
        <begin position="2"/>
        <end position="115"/>
    </location>
</feature>
<evidence type="ECO:0000259" key="3">
    <source>
        <dbReference type="PROSITE" id="PS50930"/>
    </source>
</evidence>
<dbReference type="Gene3D" id="3.40.50.2300">
    <property type="match status" value="1"/>
</dbReference>
<organism evidence="4 5">
    <name type="scientific">Spirosoma terrae</name>
    <dbReference type="NCBI Taxonomy" id="1968276"/>
    <lineage>
        <taxon>Bacteria</taxon>
        <taxon>Pseudomonadati</taxon>
        <taxon>Bacteroidota</taxon>
        <taxon>Cytophagia</taxon>
        <taxon>Cytophagales</taxon>
        <taxon>Cytophagaceae</taxon>
        <taxon>Spirosoma</taxon>
    </lineage>
</organism>
<dbReference type="Gene3D" id="2.40.50.1020">
    <property type="entry name" value="LytTr DNA-binding domain"/>
    <property type="match status" value="1"/>
</dbReference>